<accession>A0AAE0K615</accession>
<dbReference type="EMBL" id="JAULSN010000005">
    <property type="protein sequence ID" value="KAK3370764.1"/>
    <property type="molecule type" value="Genomic_DNA"/>
</dbReference>
<reference evidence="2" key="2">
    <citation type="submission" date="2023-06" db="EMBL/GenBank/DDBJ databases">
        <authorList>
            <consortium name="Lawrence Berkeley National Laboratory"/>
            <person name="Haridas S."/>
            <person name="Hensen N."/>
            <person name="Bonometti L."/>
            <person name="Westerberg I."/>
            <person name="Brannstrom I.O."/>
            <person name="Guillou S."/>
            <person name="Cros-Aarteil S."/>
            <person name="Calhoun S."/>
            <person name="Kuo A."/>
            <person name="Mondo S."/>
            <person name="Pangilinan J."/>
            <person name="Riley R."/>
            <person name="Labutti K."/>
            <person name="Andreopoulos B."/>
            <person name="Lipzen A."/>
            <person name="Chen C."/>
            <person name="Yanf M."/>
            <person name="Daum C."/>
            <person name="Ng V."/>
            <person name="Clum A."/>
            <person name="Steindorff A."/>
            <person name="Ohm R."/>
            <person name="Martin F."/>
            <person name="Silar P."/>
            <person name="Natvig D."/>
            <person name="Lalanne C."/>
            <person name="Gautier V."/>
            <person name="Ament-Velasquez S.L."/>
            <person name="Kruys A."/>
            <person name="Hutchinson M.I."/>
            <person name="Powell A.J."/>
            <person name="Barry K."/>
            <person name="Miller A.N."/>
            <person name="Grigoriev I.V."/>
            <person name="Debuchy R."/>
            <person name="Gladieux P."/>
            <person name="Thoren M.H."/>
            <person name="Johannesson H."/>
        </authorList>
    </citation>
    <scope>NUCLEOTIDE SEQUENCE</scope>
    <source>
        <strain evidence="2">CBS 958.72</strain>
    </source>
</reference>
<proteinExistence type="predicted"/>
<feature type="compositionally biased region" description="Basic residues" evidence="1">
    <location>
        <begin position="164"/>
        <end position="174"/>
    </location>
</feature>
<dbReference type="Proteomes" id="UP001287356">
    <property type="component" value="Unassembled WGS sequence"/>
</dbReference>
<comment type="caution">
    <text evidence="2">The sequence shown here is derived from an EMBL/GenBank/DDBJ whole genome shotgun (WGS) entry which is preliminary data.</text>
</comment>
<dbReference type="AlphaFoldDB" id="A0AAE0K615"/>
<evidence type="ECO:0000313" key="3">
    <source>
        <dbReference type="Proteomes" id="UP001287356"/>
    </source>
</evidence>
<gene>
    <name evidence="2" type="ORF">B0T24DRAFT_299400</name>
</gene>
<keyword evidence="3" id="KW-1185">Reference proteome</keyword>
<sequence length="174" mass="18946">MEWAGRWSQMAQVRLLVGRACVESRRPEICLGPVGAGCFLLCCHRPPVPQQTTVIGLFAAGRLLLRFAAISGGVEQVTSNGSCLARLLVRFKLWQSTAWAYHLSSSQCLNLTNLRGEIGASRLVTSTLSKCGYYAYAVQYILYSAAGPVVSASSEDSPWPPTAHCKHSKSRERA</sequence>
<reference evidence="2" key="1">
    <citation type="journal article" date="2023" name="Mol. Phylogenet. Evol.">
        <title>Genome-scale phylogeny and comparative genomics of the fungal order Sordariales.</title>
        <authorList>
            <person name="Hensen N."/>
            <person name="Bonometti L."/>
            <person name="Westerberg I."/>
            <person name="Brannstrom I.O."/>
            <person name="Guillou S."/>
            <person name="Cros-Aarteil S."/>
            <person name="Calhoun S."/>
            <person name="Haridas S."/>
            <person name="Kuo A."/>
            <person name="Mondo S."/>
            <person name="Pangilinan J."/>
            <person name="Riley R."/>
            <person name="LaButti K."/>
            <person name="Andreopoulos B."/>
            <person name="Lipzen A."/>
            <person name="Chen C."/>
            <person name="Yan M."/>
            <person name="Daum C."/>
            <person name="Ng V."/>
            <person name="Clum A."/>
            <person name="Steindorff A."/>
            <person name="Ohm R.A."/>
            <person name="Martin F."/>
            <person name="Silar P."/>
            <person name="Natvig D.O."/>
            <person name="Lalanne C."/>
            <person name="Gautier V."/>
            <person name="Ament-Velasquez S.L."/>
            <person name="Kruys A."/>
            <person name="Hutchinson M.I."/>
            <person name="Powell A.J."/>
            <person name="Barry K."/>
            <person name="Miller A.N."/>
            <person name="Grigoriev I.V."/>
            <person name="Debuchy R."/>
            <person name="Gladieux P."/>
            <person name="Hiltunen Thoren M."/>
            <person name="Johannesson H."/>
        </authorList>
    </citation>
    <scope>NUCLEOTIDE SEQUENCE</scope>
    <source>
        <strain evidence="2">CBS 958.72</strain>
    </source>
</reference>
<evidence type="ECO:0000313" key="2">
    <source>
        <dbReference type="EMBL" id="KAK3370764.1"/>
    </source>
</evidence>
<feature type="region of interest" description="Disordered" evidence="1">
    <location>
        <begin position="153"/>
        <end position="174"/>
    </location>
</feature>
<organism evidence="2 3">
    <name type="scientific">Lasiosphaeria ovina</name>
    <dbReference type="NCBI Taxonomy" id="92902"/>
    <lineage>
        <taxon>Eukaryota</taxon>
        <taxon>Fungi</taxon>
        <taxon>Dikarya</taxon>
        <taxon>Ascomycota</taxon>
        <taxon>Pezizomycotina</taxon>
        <taxon>Sordariomycetes</taxon>
        <taxon>Sordariomycetidae</taxon>
        <taxon>Sordariales</taxon>
        <taxon>Lasiosphaeriaceae</taxon>
        <taxon>Lasiosphaeria</taxon>
    </lineage>
</organism>
<evidence type="ECO:0000256" key="1">
    <source>
        <dbReference type="SAM" id="MobiDB-lite"/>
    </source>
</evidence>
<name>A0AAE0K615_9PEZI</name>
<protein>
    <submittedName>
        <fullName evidence="2">Uncharacterized protein</fullName>
    </submittedName>
</protein>